<reference evidence="2 3" key="1">
    <citation type="journal article" date="2015" name="Nature">
        <title>rRNA introns, odd ribosomes, and small enigmatic genomes across a large radiation of phyla.</title>
        <authorList>
            <person name="Brown C.T."/>
            <person name="Hug L.A."/>
            <person name="Thomas B.C."/>
            <person name="Sharon I."/>
            <person name="Castelle C.J."/>
            <person name="Singh A."/>
            <person name="Wilkins M.J."/>
            <person name="Williams K.H."/>
            <person name="Banfield J.F."/>
        </authorList>
    </citation>
    <scope>NUCLEOTIDE SEQUENCE [LARGE SCALE GENOMIC DNA]</scope>
</reference>
<comment type="caution">
    <text evidence="2">The sequence shown here is derived from an EMBL/GenBank/DDBJ whole genome shotgun (WGS) entry which is preliminary data.</text>
</comment>
<dbReference type="STRING" id="1618345.UT18_C0007G0079"/>
<dbReference type="InterPro" id="IPR013324">
    <property type="entry name" value="RNA_pol_sigma_r3/r4-like"/>
</dbReference>
<dbReference type="PRINTS" id="PR00046">
    <property type="entry name" value="SIGMA70FCT"/>
</dbReference>
<dbReference type="Gene3D" id="1.10.10.10">
    <property type="entry name" value="Winged helix-like DNA-binding domain superfamily/Winged helix DNA-binding domain"/>
    <property type="match status" value="1"/>
</dbReference>
<organism evidence="2 3">
    <name type="scientific">candidate division CPR2 bacterium GW2011_GWC2_39_10</name>
    <dbReference type="NCBI Taxonomy" id="1618345"/>
    <lineage>
        <taxon>Bacteria</taxon>
        <taxon>Bacteria division CPR2</taxon>
    </lineage>
</organism>
<dbReference type="InterPro" id="IPR007630">
    <property type="entry name" value="RNA_pol_sigma70_r4"/>
</dbReference>
<dbReference type="PANTHER" id="PTHR30603:SF47">
    <property type="entry name" value="RNA POLYMERASE SIGMA FACTOR SIGD, CHLOROPLASTIC"/>
    <property type="match status" value="1"/>
</dbReference>
<dbReference type="InterPro" id="IPR050239">
    <property type="entry name" value="Sigma-70_RNA_pol_init_factors"/>
</dbReference>
<sequence>MQKSVLSKYDLKQLTNEALKLLKKDRSREVLILRFGLNGSRMTLEKIGQRYHITRERVRQIEKAALSKLKNAKLGEKEEYQSLFNTVIKEGILSANDAEKLFGEQNFNNIRLLLNLSPDIEELSENDHTRACFISNDYSFNTIKKITGKTVEILKEHGKPSVLKSLIPKIKETLNIELSNEIIEKAIRLSKNIVIDEDNVGLTIWPSVNPKSIKDKTHYILKKQGKPLHFSDIAVRVRTMSVKSITKQAVHNELIRDERFVLIGRGIYALIEWGYRPGTVTDIITEILTECQVLHKNDIIQKVLEKREVKETTIVLNLQNKNKFIRVGKATYSLSEE</sequence>
<accession>A0A0G0LSD4</accession>
<evidence type="ECO:0000259" key="1">
    <source>
        <dbReference type="Pfam" id="PF04545"/>
    </source>
</evidence>
<feature type="domain" description="RNA polymerase sigma-70 region 4" evidence="1">
    <location>
        <begin position="25"/>
        <end position="70"/>
    </location>
</feature>
<gene>
    <name evidence="2" type="ORF">UT18_C0007G0079</name>
</gene>
<dbReference type="Gene3D" id="1.10.10.1250">
    <property type="entry name" value="RNA polymerase, subunit delta, N-terminal domain"/>
    <property type="match status" value="1"/>
</dbReference>
<protein>
    <submittedName>
        <fullName evidence="2">RNA polymerase sigma factor</fullName>
    </submittedName>
</protein>
<dbReference type="InterPro" id="IPR036388">
    <property type="entry name" value="WH-like_DNA-bd_sf"/>
</dbReference>
<dbReference type="GO" id="GO:0003700">
    <property type="term" value="F:DNA-binding transcription factor activity"/>
    <property type="evidence" value="ECO:0007669"/>
    <property type="project" value="InterPro"/>
</dbReference>
<dbReference type="CDD" id="cd06171">
    <property type="entry name" value="Sigma70_r4"/>
    <property type="match status" value="1"/>
</dbReference>
<dbReference type="InterPro" id="IPR000943">
    <property type="entry name" value="RNA_pol_sigma70"/>
</dbReference>
<dbReference type="Pfam" id="PF04545">
    <property type="entry name" value="Sigma70_r4"/>
    <property type="match status" value="1"/>
</dbReference>
<dbReference type="GO" id="GO:0006352">
    <property type="term" value="P:DNA-templated transcription initiation"/>
    <property type="evidence" value="ECO:0007669"/>
    <property type="project" value="InterPro"/>
</dbReference>
<name>A0A0G0LSD4_UNCC2</name>
<dbReference type="PANTHER" id="PTHR30603">
    <property type="entry name" value="RNA POLYMERASE SIGMA FACTOR RPO"/>
    <property type="match status" value="1"/>
</dbReference>
<dbReference type="SUPFAM" id="SSF88659">
    <property type="entry name" value="Sigma3 and sigma4 domains of RNA polymerase sigma factors"/>
    <property type="match status" value="1"/>
</dbReference>
<evidence type="ECO:0000313" key="3">
    <source>
        <dbReference type="Proteomes" id="UP000034207"/>
    </source>
</evidence>
<dbReference type="EMBL" id="LBVV01000007">
    <property type="protein sequence ID" value="KKQ94823.1"/>
    <property type="molecule type" value="Genomic_DNA"/>
</dbReference>
<proteinExistence type="predicted"/>
<dbReference type="Proteomes" id="UP000034207">
    <property type="component" value="Unassembled WGS sequence"/>
</dbReference>
<dbReference type="AlphaFoldDB" id="A0A0G0LSD4"/>
<dbReference type="InterPro" id="IPR038087">
    <property type="entry name" value="RNAP_delta_N_dom_sf"/>
</dbReference>
<evidence type="ECO:0000313" key="2">
    <source>
        <dbReference type="EMBL" id="KKQ94823.1"/>
    </source>
</evidence>